<keyword evidence="2" id="KW-0436">Ligase</keyword>
<dbReference type="EMBL" id="CAEZSR010000003">
    <property type="protein sequence ID" value="CAB4539377.1"/>
    <property type="molecule type" value="Genomic_DNA"/>
</dbReference>
<name>A0A6J6BL44_9ZZZZ</name>
<evidence type="ECO:0000256" key="2">
    <source>
        <dbReference type="ARBA" id="ARBA00022598"/>
    </source>
</evidence>
<evidence type="ECO:0000313" key="5">
    <source>
        <dbReference type="EMBL" id="CAB4539377.1"/>
    </source>
</evidence>
<dbReference type="GO" id="GO:0006631">
    <property type="term" value="P:fatty acid metabolic process"/>
    <property type="evidence" value="ECO:0007669"/>
    <property type="project" value="TreeGrafter"/>
</dbReference>
<accession>A0A6J6BL44</accession>
<dbReference type="PANTHER" id="PTHR43201">
    <property type="entry name" value="ACYL-COA SYNTHETASE"/>
    <property type="match status" value="1"/>
</dbReference>
<feature type="domain" description="AMP-binding enzyme C-terminal" evidence="4">
    <location>
        <begin position="422"/>
        <end position="498"/>
    </location>
</feature>
<sequence>MALIAVDRARERPDELALRDDRVAMRWAEVDDVLNRVANGLHAADLGAARRVAVYAENAVEVVLAHLGALLAGASSVPVNFHLNADEAAYILRDSQTKVLFVGPENLERGIEAARQAGVPRVIAWRSPDAAGHGAEAWETWLAASSDAEPPRDVSPRPNLMYTSGTTGFPKGVDLAPTMFAGGATVVEHVAALQQNRFATFGTHLVVGPMYHTGPLSGMRILAAGTPVVVLGRFDAEKVLRLIDTYRCETTVMVPTHFKRMLELPAEVKARYDVSSMRLVAHTGAACPIDVKHQMIQWFGPIFNDAYGATEVGTICNIGSEEWLAHPGSVGRVIPPFTRAIVVGDDDQELPPGQEGRLYFEDSTGRGIVYPNDPEKTARAHLRPGVFTIGEIGYVDTDGYVYITDRFSDMIVAGGVNIYPAEAEAVIVEHPKVADVAVIGVPDADLGEAVKALVVPLDPADPPTADELIGLCRSKLAGYKCPRTVEIVSTVGRNAMGKINKKALRAPYWEGSRTIG</sequence>
<dbReference type="PROSITE" id="PS00455">
    <property type="entry name" value="AMP_BINDING"/>
    <property type="match status" value="1"/>
</dbReference>
<protein>
    <submittedName>
        <fullName evidence="5">Unannotated protein</fullName>
    </submittedName>
</protein>
<feature type="domain" description="AMP-dependent synthetase/ligase" evidence="3">
    <location>
        <begin position="8"/>
        <end position="360"/>
    </location>
</feature>
<dbReference type="SUPFAM" id="SSF56801">
    <property type="entry name" value="Acetyl-CoA synthetase-like"/>
    <property type="match status" value="1"/>
</dbReference>
<organism evidence="5">
    <name type="scientific">freshwater metagenome</name>
    <dbReference type="NCBI Taxonomy" id="449393"/>
    <lineage>
        <taxon>unclassified sequences</taxon>
        <taxon>metagenomes</taxon>
        <taxon>ecological metagenomes</taxon>
    </lineage>
</organism>
<dbReference type="InterPro" id="IPR000873">
    <property type="entry name" value="AMP-dep_synth/lig_dom"/>
</dbReference>
<dbReference type="Gene3D" id="3.40.50.12780">
    <property type="entry name" value="N-terminal domain of ligase-like"/>
    <property type="match status" value="1"/>
</dbReference>
<dbReference type="GO" id="GO:0031956">
    <property type="term" value="F:medium-chain fatty acid-CoA ligase activity"/>
    <property type="evidence" value="ECO:0007669"/>
    <property type="project" value="TreeGrafter"/>
</dbReference>
<dbReference type="AlphaFoldDB" id="A0A6J6BL44"/>
<dbReference type="InterPro" id="IPR020845">
    <property type="entry name" value="AMP-binding_CS"/>
</dbReference>
<dbReference type="Pfam" id="PF00501">
    <property type="entry name" value="AMP-binding"/>
    <property type="match status" value="1"/>
</dbReference>
<gene>
    <name evidence="5" type="ORF">UFOPK1493_00178</name>
</gene>
<dbReference type="InterPro" id="IPR025110">
    <property type="entry name" value="AMP-bd_C"/>
</dbReference>
<dbReference type="Gene3D" id="3.30.300.30">
    <property type="match status" value="1"/>
</dbReference>
<evidence type="ECO:0000256" key="1">
    <source>
        <dbReference type="ARBA" id="ARBA00006432"/>
    </source>
</evidence>
<evidence type="ECO:0000259" key="3">
    <source>
        <dbReference type="Pfam" id="PF00501"/>
    </source>
</evidence>
<dbReference type="Pfam" id="PF13193">
    <property type="entry name" value="AMP-binding_C"/>
    <property type="match status" value="1"/>
</dbReference>
<comment type="similarity">
    <text evidence="1">Belongs to the ATP-dependent AMP-binding enzyme family.</text>
</comment>
<reference evidence="5" key="1">
    <citation type="submission" date="2020-05" db="EMBL/GenBank/DDBJ databases">
        <authorList>
            <person name="Chiriac C."/>
            <person name="Salcher M."/>
            <person name="Ghai R."/>
            <person name="Kavagutti S V."/>
        </authorList>
    </citation>
    <scope>NUCLEOTIDE SEQUENCE</scope>
</reference>
<dbReference type="InterPro" id="IPR042099">
    <property type="entry name" value="ANL_N_sf"/>
</dbReference>
<proteinExistence type="inferred from homology"/>
<dbReference type="PANTHER" id="PTHR43201:SF5">
    <property type="entry name" value="MEDIUM-CHAIN ACYL-COA LIGASE ACSF2, MITOCHONDRIAL"/>
    <property type="match status" value="1"/>
</dbReference>
<evidence type="ECO:0000259" key="4">
    <source>
        <dbReference type="Pfam" id="PF13193"/>
    </source>
</evidence>
<dbReference type="InterPro" id="IPR045851">
    <property type="entry name" value="AMP-bd_C_sf"/>
</dbReference>